<keyword evidence="8" id="KW-0539">Nucleus</keyword>
<accession>A0A9Q1HKM0</accession>
<comment type="subcellular location">
    <subcellularLocation>
        <location evidence="1">Nucleus</location>
    </subcellularLocation>
</comment>
<keyword evidence="3" id="KW-0677">Repeat</keyword>
<dbReference type="InterPro" id="IPR001965">
    <property type="entry name" value="Znf_PHD"/>
</dbReference>
<dbReference type="SMART" id="SM00249">
    <property type="entry name" value="PHD"/>
    <property type="match status" value="1"/>
</dbReference>
<proteinExistence type="predicted"/>
<dbReference type="AlphaFoldDB" id="A0A9Q1HKM0"/>
<dbReference type="OrthoDB" id="1903104at2759"/>
<evidence type="ECO:0000313" key="10">
    <source>
        <dbReference type="EMBL" id="KAJ8049335.1"/>
    </source>
</evidence>
<evidence type="ECO:0000256" key="5">
    <source>
        <dbReference type="ARBA" id="ARBA00022833"/>
    </source>
</evidence>
<keyword evidence="6" id="KW-0805">Transcription regulation</keyword>
<dbReference type="Proteomes" id="UP001152320">
    <property type="component" value="Chromosome 1"/>
</dbReference>
<sequence>MNYSITLAERSRLSPWQCIDCKTCHVCSDSGDAARKFKGHPTYKGKDSAPDQITKDTLLFCDACDKGYHMVCHQPPLFQKPSGMYCMILDIQCIRYVLNDS</sequence>
<keyword evidence="5" id="KW-0862">Zinc</keyword>
<dbReference type="PANTHER" id="PTHR45888:SF4">
    <property type="entry name" value="PHD FINGER PROTEIN 10"/>
    <property type="match status" value="1"/>
</dbReference>
<dbReference type="Pfam" id="PF00628">
    <property type="entry name" value="PHD"/>
    <property type="match status" value="1"/>
</dbReference>
<name>A0A9Q1HKM0_HOLLE</name>
<reference evidence="10" key="1">
    <citation type="submission" date="2021-10" db="EMBL/GenBank/DDBJ databases">
        <title>Tropical sea cucumber genome reveals ecological adaptation and Cuvierian tubules defense mechanism.</title>
        <authorList>
            <person name="Chen T."/>
        </authorList>
    </citation>
    <scope>NUCLEOTIDE SEQUENCE</scope>
    <source>
        <strain evidence="10">Nanhai2018</strain>
        <tissue evidence="10">Muscle</tissue>
    </source>
</reference>
<dbReference type="GO" id="GO:0008270">
    <property type="term" value="F:zinc ion binding"/>
    <property type="evidence" value="ECO:0007669"/>
    <property type="project" value="UniProtKB-KW"/>
</dbReference>
<evidence type="ECO:0000256" key="8">
    <source>
        <dbReference type="ARBA" id="ARBA00023242"/>
    </source>
</evidence>
<evidence type="ECO:0000256" key="2">
    <source>
        <dbReference type="ARBA" id="ARBA00022723"/>
    </source>
</evidence>
<keyword evidence="7" id="KW-0804">Transcription</keyword>
<dbReference type="SUPFAM" id="SSF57903">
    <property type="entry name" value="FYVE/PHD zinc finger"/>
    <property type="match status" value="1"/>
</dbReference>
<dbReference type="GO" id="GO:0005634">
    <property type="term" value="C:nucleus"/>
    <property type="evidence" value="ECO:0007669"/>
    <property type="project" value="UniProtKB-SubCell"/>
</dbReference>
<keyword evidence="2" id="KW-0479">Metal-binding</keyword>
<dbReference type="EMBL" id="JAIZAY010000001">
    <property type="protein sequence ID" value="KAJ8049335.1"/>
    <property type="molecule type" value="Genomic_DNA"/>
</dbReference>
<evidence type="ECO:0000259" key="9">
    <source>
        <dbReference type="SMART" id="SM00249"/>
    </source>
</evidence>
<comment type="caution">
    <text evidence="10">The sequence shown here is derived from an EMBL/GenBank/DDBJ whole genome shotgun (WGS) entry which is preliminary data.</text>
</comment>
<dbReference type="PANTHER" id="PTHR45888">
    <property type="entry name" value="HL01030P-RELATED"/>
    <property type="match status" value="1"/>
</dbReference>
<evidence type="ECO:0000313" key="11">
    <source>
        <dbReference type="Proteomes" id="UP001152320"/>
    </source>
</evidence>
<dbReference type="InterPro" id="IPR019787">
    <property type="entry name" value="Znf_PHD-finger"/>
</dbReference>
<dbReference type="Gene3D" id="3.30.40.10">
    <property type="entry name" value="Zinc/RING finger domain, C3HC4 (zinc finger)"/>
    <property type="match status" value="1"/>
</dbReference>
<organism evidence="10 11">
    <name type="scientific">Holothuria leucospilota</name>
    <name type="common">Black long sea cucumber</name>
    <name type="synonym">Mertensiothuria leucospilota</name>
    <dbReference type="NCBI Taxonomy" id="206669"/>
    <lineage>
        <taxon>Eukaryota</taxon>
        <taxon>Metazoa</taxon>
        <taxon>Echinodermata</taxon>
        <taxon>Eleutherozoa</taxon>
        <taxon>Echinozoa</taxon>
        <taxon>Holothuroidea</taxon>
        <taxon>Aspidochirotacea</taxon>
        <taxon>Aspidochirotida</taxon>
        <taxon>Holothuriidae</taxon>
        <taxon>Holothuria</taxon>
    </lineage>
</organism>
<evidence type="ECO:0000256" key="6">
    <source>
        <dbReference type="ARBA" id="ARBA00023015"/>
    </source>
</evidence>
<evidence type="ECO:0000256" key="7">
    <source>
        <dbReference type="ARBA" id="ARBA00023163"/>
    </source>
</evidence>
<feature type="domain" description="Zinc finger PHD-type" evidence="9">
    <location>
        <begin position="23"/>
        <end position="90"/>
    </location>
</feature>
<gene>
    <name evidence="10" type="ORF">HOLleu_02035</name>
</gene>
<evidence type="ECO:0000256" key="3">
    <source>
        <dbReference type="ARBA" id="ARBA00022737"/>
    </source>
</evidence>
<dbReference type="InterPro" id="IPR011011">
    <property type="entry name" value="Znf_FYVE_PHD"/>
</dbReference>
<keyword evidence="11" id="KW-1185">Reference proteome</keyword>
<keyword evidence="4" id="KW-0863">Zinc-finger</keyword>
<dbReference type="InterPro" id="IPR013083">
    <property type="entry name" value="Znf_RING/FYVE/PHD"/>
</dbReference>
<evidence type="ECO:0000256" key="4">
    <source>
        <dbReference type="ARBA" id="ARBA00022771"/>
    </source>
</evidence>
<protein>
    <submittedName>
        <fullName evidence="10">Histone acetyltransferase KAT6A</fullName>
    </submittedName>
</protein>
<evidence type="ECO:0000256" key="1">
    <source>
        <dbReference type="ARBA" id="ARBA00004123"/>
    </source>
</evidence>